<feature type="domain" description="DinB-like" evidence="1">
    <location>
        <begin position="12"/>
        <end position="146"/>
    </location>
</feature>
<reference evidence="2 5" key="3">
    <citation type="submission" date="2019-06" db="EMBL/GenBank/DDBJ databases">
        <title>Whole genome shotgun sequence of Brevibacillus reuszeri NBRC 15719.</title>
        <authorList>
            <person name="Hosoyama A."/>
            <person name="Uohara A."/>
            <person name="Ohji S."/>
            <person name="Ichikawa N."/>
        </authorList>
    </citation>
    <scope>NUCLEOTIDE SEQUENCE [LARGE SCALE GENOMIC DNA]</scope>
    <source>
        <strain evidence="2 5">NBRC 15719</strain>
    </source>
</reference>
<protein>
    <submittedName>
        <fullName evidence="2">Formate dehydrogenase</fullName>
    </submittedName>
</protein>
<dbReference type="STRING" id="54915.ADS79_16910"/>
<dbReference type="EMBL" id="BJON01000014">
    <property type="protein sequence ID" value="GED69983.1"/>
    <property type="molecule type" value="Genomic_DNA"/>
</dbReference>
<name>A0A0K9YPK7_9BACL</name>
<dbReference type="SUPFAM" id="SSF109854">
    <property type="entry name" value="DinB/YfiT-like putative metalloenzymes"/>
    <property type="match status" value="1"/>
</dbReference>
<proteinExistence type="predicted"/>
<reference evidence="3" key="2">
    <citation type="submission" date="2015-07" db="EMBL/GenBank/DDBJ databases">
        <title>MeaNS - Measles Nucleotide Surveillance Program.</title>
        <authorList>
            <person name="Tran T."/>
            <person name="Druce J."/>
        </authorList>
    </citation>
    <scope>NUCLEOTIDE SEQUENCE</scope>
    <source>
        <strain evidence="3">DSM 9887</strain>
    </source>
</reference>
<reference evidence="4" key="1">
    <citation type="submission" date="2015-07" db="EMBL/GenBank/DDBJ databases">
        <title>Genome sequencing project for genomic taxonomy and phylogenomics of Bacillus-like bacteria.</title>
        <authorList>
            <person name="Liu B."/>
            <person name="Wang J."/>
            <person name="Zhu Y."/>
            <person name="Liu G."/>
            <person name="Chen Q."/>
            <person name="Chen Z."/>
            <person name="Lan J."/>
            <person name="Che J."/>
            <person name="Ge C."/>
            <person name="Shi H."/>
            <person name="Pan Z."/>
            <person name="Liu X."/>
        </authorList>
    </citation>
    <scope>NUCLEOTIDE SEQUENCE [LARGE SCALE GENOMIC DNA]</scope>
    <source>
        <strain evidence="4">DSM 9887</strain>
    </source>
</reference>
<evidence type="ECO:0000313" key="4">
    <source>
        <dbReference type="Proteomes" id="UP000036834"/>
    </source>
</evidence>
<dbReference type="Gene3D" id="1.20.120.450">
    <property type="entry name" value="dinb family like domain"/>
    <property type="match status" value="1"/>
</dbReference>
<dbReference type="Pfam" id="PF12867">
    <property type="entry name" value="DinB_2"/>
    <property type="match status" value="1"/>
</dbReference>
<organism evidence="3 4">
    <name type="scientific">Brevibacillus reuszeri</name>
    <dbReference type="NCBI Taxonomy" id="54915"/>
    <lineage>
        <taxon>Bacteria</taxon>
        <taxon>Bacillati</taxon>
        <taxon>Bacillota</taxon>
        <taxon>Bacilli</taxon>
        <taxon>Bacillales</taxon>
        <taxon>Paenibacillaceae</taxon>
        <taxon>Brevibacillus</taxon>
    </lineage>
</organism>
<dbReference type="InterPro" id="IPR034660">
    <property type="entry name" value="DinB/YfiT-like"/>
</dbReference>
<keyword evidence="5" id="KW-1185">Reference proteome</keyword>
<dbReference type="RefSeq" id="WP_049739584.1">
    <property type="nucleotide sequence ID" value="NZ_BJON01000014.1"/>
</dbReference>
<dbReference type="AlphaFoldDB" id="A0A0K9YPK7"/>
<dbReference type="EMBL" id="LGIQ01000009">
    <property type="protein sequence ID" value="KNB70587.1"/>
    <property type="molecule type" value="Genomic_DNA"/>
</dbReference>
<dbReference type="Proteomes" id="UP000036834">
    <property type="component" value="Unassembled WGS sequence"/>
</dbReference>
<dbReference type="PATRIC" id="fig|54915.3.peg.2443"/>
<evidence type="ECO:0000313" key="2">
    <source>
        <dbReference type="EMBL" id="GED69983.1"/>
    </source>
</evidence>
<accession>A0A0K9YPK7</accession>
<evidence type="ECO:0000313" key="5">
    <source>
        <dbReference type="Proteomes" id="UP000319578"/>
    </source>
</evidence>
<dbReference type="OrthoDB" id="4295522at2"/>
<gene>
    <name evidence="3" type="ORF">ADS79_16910</name>
    <name evidence="2" type="ORF">BRE01_36850</name>
</gene>
<evidence type="ECO:0000259" key="1">
    <source>
        <dbReference type="Pfam" id="PF12867"/>
    </source>
</evidence>
<dbReference type="Proteomes" id="UP000319578">
    <property type="component" value="Unassembled WGS sequence"/>
</dbReference>
<sequence>MSQSMIHTAVSVRQIALQQVQAIPEELFDVQPQAFANTIRWNVGHLVFALDYFLSLGLPFHSNLPEDYTKFFHTGTKPADWTLAPPTKAELVQYMTDQLERLAQLAPGQFEKPLPSPIEMGPLRFEIVGEVVNFALVHEAMHLGTISSLAKVIQHELADSVK</sequence>
<comment type="caution">
    <text evidence="3">The sequence shown here is derived from an EMBL/GenBank/DDBJ whole genome shotgun (WGS) entry which is preliminary data.</text>
</comment>
<evidence type="ECO:0000313" key="3">
    <source>
        <dbReference type="EMBL" id="KNB70587.1"/>
    </source>
</evidence>
<dbReference type="InterPro" id="IPR024775">
    <property type="entry name" value="DinB-like"/>
</dbReference>